<evidence type="ECO:0000256" key="2">
    <source>
        <dbReference type="SAM" id="Phobius"/>
    </source>
</evidence>
<dbReference type="InterPro" id="IPR053894">
    <property type="entry name" value="OAF_N"/>
</dbReference>
<dbReference type="PROSITE" id="PS51257">
    <property type="entry name" value="PROKAR_LIPOPROTEIN"/>
    <property type="match status" value="1"/>
</dbReference>
<dbReference type="FunCoup" id="A0A2R2MSX4">
    <property type="interactions" value="196"/>
</dbReference>
<evidence type="ECO:0000256" key="1">
    <source>
        <dbReference type="ARBA" id="ARBA00005786"/>
    </source>
</evidence>
<gene>
    <name evidence="6" type="primary">LOC106165980</name>
</gene>
<sequence length="296" mass="33740">MVERDGCDRKLSKKSRRSFPCSSSIIIACLQSVFLIFLITPGCAQLVVNVKEKGGDVYKEAINANTTAETVTLEFKRSDGTFITQFIDFKNEIQIFKALVLGEEERGQNQFQVMCYITRFIKNEFISADAMSKLRQKNPGALRTPEDDKGQEKHQKDLLVDVERAEAITPHTSDICGDAKDTTYARDADLKYIAKSLNKDYAKMLTATSRPTGSVYHSPRCTLVQDLFKSCVCRYELCIGWYPCGLKYCRGKDNSGKVISYRCGIKTCKKCRMFEYYVKAKQMCLWDEEEKPVQML</sequence>
<protein>
    <submittedName>
        <fullName evidence="6">Out at first protein</fullName>
    </submittedName>
</protein>
<feature type="domain" description="Out at first C-terminal" evidence="4">
    <location>
        <begin position="220"/>
        <end position="288"/>
    </location>
</feature>
<accession>A0A2R2MSX4</accession>
<evidence type="ECO:0000259" key="4">
    <source>
        <dbReference type="Pfam" id="PF22873"/>
    </source>
</evidence>
<dbReference type="PANTHER" id="PTHR13423:SF2">
    <property type="entry name" value="OUT AT FIRST PROTEIN HOMOLOG"/>
    <property type="match status" value="1"/>
</dbReference>
<dbReference type="OrthoDB" id="5947176at2759"/>
<feature type="domain" description="Out at first protein BRICHOS-like" evidence="3">
    <location>
        <begin position="45"/>
        <end position="192"/>
    </location>
</feature>
<dbReference type="InterPro" id="IPR053897">
    <property type="entry name" value="Oaf_C"/>
</dbReference>
<dbReference type="KEGG" id="lak:106165980"/>
<evidence type="ECO:0000259" key="3">
    <source>
        <dbReference type="Pfam" id="PF14941"/>
    </source>
</evidence>
<keyword evidence="2" id="KW-0472">Membrane</keyword>
<dbReference type="Pfam" id="PF14941">
    <property type="entry name" value="OAF_N"/>
    <property type="match status" value="1"/>
</dbReference>
<dbReference type="InParanoid" id="A0A2R2MSX4"/>
<dbReference type="AlphaFoldDB" id="A0A2R2MSX4"/>
<proteinExistence type="inferred from homology"/>
<dbReference type="InterPro" id="IPR026315">
    <property type="entry name" value="Oaf"/>
</dbReference>
<name>A0A2R2MSX4_LINAN</name>
<dbReference type="Pfam" id="PF22873">
    <property type="entry name" value="OAF_C"/>
    <property type="match status" value="1"/>
</dbReference>
<dbReference type="GeneID" id="106165980"/>
<keyword evidence="2" id="KW-1133">Transmembrane helix</keyword>
<reference evidence="6" key="1">
    <citation type="submission" date="2025-08" db="UniProtKB">
        <authorList>
            <consortium name="RefSeq"/>
        </authorList>
    </citation>
    <scope>IDENTIFICATION</scope>
    <source>
        <tissue evidence="6">Gonads</tissue>
    </source>
</reference>
<dbReference type="RefSeq" id="XP_023933117.1">
    <property type="nucleotide sequence ID" value="XM_024077349.1"/>
</dbReference>
<comment type="similarity">
    <text evidence="1">Belongs to the OAF family.</text>
</comment>
<dbReference type="Proteomes" id="UP000085678">
    <property type="component" value="Unplaced"/>
</dbReference>
<keyword evidence="5" id="KW-1185">Reference proteome</keyword>
<dbReference type="PANTHER" id="PTHR13423">
    <property type="entry name" value="OUT AT FIRST"/>
    <property type="match status" value="1"/>
</dbReference>
<feature type="transmembrane region" description="Helical" evidence="2">
    <location>
        <begin position="21"/>
        <end position="39"/>
    </location>
</feature>
<organism evidence="5 6">
    <name type="scientific">Lingula anatina</name>
    <name type="common">Brachiopod</name>
    <name type="synonym">Lingula unguis</name>
    <dbReference type="NCBI Taxonomy" id="7574"/>
    <lineage>
        <taxon>Eukaryota</taxon>
        <taxon>Metazoa</taxon>
        <taxon>Spiralia</taxon>
        <taxon>Lophotrochozoa</taxon>
        <taxon>Brachiopoda</taxon>
        <taxon>Linguliformea</taxon>
        <taxon>Lingulata</taxon>
        <taxon>Lingulida</taxon>
        <taxon>Linguloidea</taxon>
        <taxon>Lingulidae</taxon>
        <taxon>Lingula</taxon>
    </lineage>
</organism>
<evidence type="ECO:0000313" key="5">
    <source>
        <dbReference type="Proteomes" id="UP000085678"/>
    </source>
</evidence>
<keyword evidence="2" id="KW-0812">Transmembrane</keyword>
<evidence type="ECO:0000313" key="6">
    <source>
        <dbReference type="RefSeq" id="XP_023933117.1"/>
    </source>
</evidence>